<protein>
    <submittedName>
        <fullName evidence="1">Uncharacterized protein</fullName>
    </submittedName>
</protein>
<name>A0AAW1C3C9_CROAD</name>
<dbReference type="EMBL" id="JAOTOJ010000002">
    <property type="protein sequence ID" value="KAK9408267.1"/>
    <property type="molecule type" value="Genomic_DNA"/>
</dbReference>
<dbReference type="AlphaFoldDB" id="A0AAW1C3C9"/>
<proteinExistence type="predicted"/>
<dbReference type="PANTHER" id="PTHR40387:SF1">
    <property type="entry name" value="PROTEIN FAM240B"/>
    <property type="match status" value="1"/>
</dbReference>
<gene>
    <name evidence="1" type="ORF">NXF25_007041</name>
</gene>
<dbReference type="Proteomes" id="UP001474421">
    <property type="component" value="Unassembled WGS sequence"/>
</dbReference>
<evidence type="ECO:0000313" key="1">
    <source>
        <dbReference type="EMBL" id="KAK9408267.1"/>
    </source>
</evidence>
<sequence>MIKNMDIFIGSNHHPIVICDARGLKKFWEKIIETYTKQKEDEDSRLHLSALNKLRHEWTLRLENQIKILQKNSENGKVQDNLSPIENFSQNV</sequence>
<dbReference type="InterPro" id="IPR040261">
    <property type="entry name" value="FAM240"/>
</dbReference>
<keyword evidence="2" id="KW-1185">Reference proteome</keyword>
<reference evidence="1 2" key="1">
    <citation type="journal article" date="2024" name="Proc. Natl. Acad. Sci. U.S.A.">
        <title>The genetic regulatory architecture and epigenomic basis for age-related changes in rattlesnake venom.</title>
        <authorList>
            <person name="Hogan M.P."/>
            <person name="Holding M.L."/>
            <person name="Nystrom G.S."/>
            <person name="Colston T.J."/>
            <person name="Bartlett D.A."/>
            <person name="Mason A.J."/>
            <person name="Ellsworth S.A."/>
            <person name="Rautsaw R.M."/>
            <person name="Lawrence K.C."/>
            <person name="Strickland J.L."/>
            <person name="He B."/>
            <person name="Fraser P."/>
            <person name="Margres M.J."/>
            <person name="Gilbert D.M."/>
            <person name="Gibbs H.L."/>
            <person name="Parkinson C.L."/>
            <person name="Rokyta D.R."/>
        </authorList>
    </citation>
    <scope>NUCLEOTIDE SEQUENCE [LARGE SCALE GENOMIC DNA]</scope>
    <source>
        <strain evidence="1">DRR0105</strain>
    </source>
</reference>
<dbReference type="PANTHER" id="PTHR40387">
    <property type="entry name" value="PROTEIN FAM240B"/>
    <property type="match status" value="1"/>
</dbReference>
<accession>A0AAW1C3C9</accession>
<evidence type="ECO:0000313" key="2">
    <source>
        <dbReference type="Proteomes" id="UP001474421"/>
    </source>
</evidence>
<comment type="caution">
    <text evidence="1">The sequence shown here is derived from an EMBL/GenBank/DDBJ whole genome shotgun (WGS) entry which is preliminary data.</text>
</comment>
<organism evidence="1 2">
    <name type="scientific">Crotalus adamanteus</name>
    <name type="common">Eastern diamondback rattlesnake</name>
    <dbReference type="NCBI Taxonomy" id="8729"/>
    <lineage>
        <taxon>Eukaryota</taxon>
        <taxon>Metazoa</taxon>
        <taxon>Chordata</taxon>
        <taxon>Craniata</taxon>
        <taxon>Vertebrata</taxon>
        <taxon>Euteleostomi</taxon>
        <taxon>Lepidosauria</taxon>
        <taxon>Squamata</taxon>
        <taxon>Bifurcata</taxon>
        <taxon>Unidentata</taxon>
        <taxon>Episquamata</taxon>
        <taxon>Toxicofera</taxon>
        <taxon>Serpentes</taxon>
        <taxon>Colubroidea</taxon>
        <taxon>Viperidae</taxon>
        <taxon>Crotalinae</taxon>
        <taxon>Crotalus</taxon>
    </lineage>
</organism>